<dbReference type="EMBL" id="JADCNL010000001">
    <property type="protein sequence ID" value="KAG0499817.1"/>
    <property type="molecule type" value="Genomic_DNA"/>
</dbReference>
<accession>A0A835SA91</accession>
<proteinExistence type="inferred from homology"/>
<reference evidence="4 5" key="1">
    <citation type="journal article" date="2020" name="Nat. Food">
        <title>A phased Vanilla planifolia genome enables genetic improvement of flavour and production.</title>
        <authorList>
            <person name="Hasing T."/>
            <person name="Tang H."/>
            <person name="Brym M."/>
            <person name="Khazi F."/>
            <person name="Huang T."/>
            <person name="Chambers A.H."/>
        </authorList>
    </citation>
    <scope>NUCLEOTIDE SEQUENCE [LARGE SCALE GENOMIC DNA]</scope>
    <source>
        <tissue evidence="4">Leaf</tissue>
    </source>
</reference>
<comment type="caution">
    <text evidence="4">The sequence shown here is derived from an EMBL/GenBank/DDBJ whole genome shotgun (WGS) entry which is preliminary data.</text>
</comment>
<evidence type="ECO:0000313" key="5">
    <source>
        <dbReference type="Proteomes" id="UP000636800"/>
    </source>
</evidence>
<evidence type="ECO:0000313" key="4">
    <source>
        <dbReference type="EMBL" id="KAG0499817.1"/>
    </source>
</evidence>
<dbReference type="InterPro" id="IPR007145">
    <property type="entry name" value="MAP65_Ase1_PRC1"/>
</dbReference>
<dbReference type="GO" id="GO:0008017">
    <property type="term" value="F:microtubule binding"/>
    <property type="evidence" value="ECO:0007669"/>
    <property type="project" value="InterPro"/>
</dbReference>
<dbReference type="PANTHER" id="PTHR19321:SF7">
    <property type="entry name" value="65-KDA MICROTUBULE-ASSOCIATED PROTEIN 3"/>
    <property type="match status" value="1"/>
</dbReference>
<dbReference type="GO" id="GO:0005737">
    <property type="term" value="C:cytoplasm"/>
    <property type="evidence" value="ECO:0007669"/>
    <property type="project" value="TreeGrafter"/>
</dbReference>
<feature type="region of interest" description="Disordered" evidence="3">
    <location>
        <begin position="279"/>
        <end position="304"/>
    </location>
</feature>
<evidence type="ECO:0000256" key="3">
    <source>
        <dbReference type="SAM" id="MobiDB-lite"/>
    </source>
</evidence>
<dbReference type="Proteomes" id="UP000636800">
    <property type="component" value="Chromosome 1"/>
</dbReference>
<dbReference type="PANTHER" id="PTHR19321">
    <property type="entry name" value="PROTEIN REGULATOR OF CYTOKINESIS 1 PRC1-RELATED"/>
    <property type="match status" value="1"/>
</dbReference>
<feature type="compositionally biased region" description="Polar residues" evidence="3">
    <location>
        <begin position="292"/>
        <end position="301"/>
    </location>
</feature>
<protein>
    <submittedName>
        <fullName evidence="4">Uncharacterized protein</fullName>
    </submittedName>
</protein>
<dbReference type="OrthoDB" id="498611at2759"/>
<sequence length="397" mass="44862">MDTPIEEQQLFQNVTCNIAASEDEITEANTLSTDFLNYVESEVVRRRTESQQNEELVLKKKTELEELRHRTHLITKGDDELEIAIDAVETGAIDPSLILEQIEEQISAVKEEAFSRKDILERVEKWLNACEEEAWLEEYNRDENRYTAVREPILHLNGLRKPRATVQRIPGLVEALCNKVIAWEKERGTIFKYDGDQKKLQSQIIAEQEALFGSKPSPSRPQLAKKVPNFLWRCEQKIVLAAASQPARLDSLHGIKATNSTKKIDERTFVSLLSLIQASTPPKPKTPRKPLNSMNANTDQTETPRKPFATRVCDLQMTPTLPVGNNILDEENQSPAATLISALKTPGTVSTPMQMAATPASFFVAHDSPAAIPRAAEELEYSFEERRLAFYLKRGRI</sequence>
<evidence type="ECO:0000256" key="2">
    <source>
        <dbReference type="ARBA" id="ARBA00022701"/>
    </source>
</evidence>
<organism evidence="4 5">
    <name type="scientific">Vanilla planifolia</name>
    <name type="common">Vanilla</name>
    <dbReference type="NCBI Taxonomy" id="51239"/>
    <lineage>
        <taxon>Eukaryota</taxon>
        <taxon>Viridiplantae</taxon>
        <taxon>Streptophyta</taxon>
        <taxon>Embryophyta</taxon>
        <taxon>Tracheophyta</taxon>
        <taxon>Spermatophyta</taxon>
        <taxon>Magnoliopsida</taxon>
        <taxon>Liliopsida</taxon>
        <taxon>Asparagales</taxon>
        <taxon>Orchidaceae</taxon>
        <taxon>Vanilloideae</taxon>
        <taxon>Vanilleae</taxon>
        <taxon>Vanilla</taxon>
    </lineage>
</organism>
<keyword evidence="2" id="KW-0493">Microtubule</keyword>
<keyword evidence="5" id="KW-1185">Reference proteome</keyword>
<comment type="similarity">
    <text evidence="1">Belongs to the MAP65/ASE1 family.</text>
</comment>
<dbReference type="GO" id="GO:0005819">
    <property type="term" value="C:spindle"/>
    <property type="evidence" value="ECO:0007669"/>
    <property type="project" value="TreeGrafter"/>
</dbReference>
<name>A0A835SA91_VANPL</name>
<gene>
    <name evidence="4" type="ORF">HPP92_004508</name>
</gene>
<dbReference type="AlphaFoldDB" id="A0A835SA91"/>
<dbReference type="GO" id="GO:0000226">
    <property type="term" value="P:microtubule cytoskeleton organization"/>
    <property type="evidence" value="ECO:0007669"/>
    <property type="project" value="InterPro"/>
</dbReference>
<evidence type="ECO:0000256" key="1">
    <source>
        <dbReference type="ARBA" id="ARBA00006187"/>
    </source>
</evidence>
<dbReference type="GO" id="GO:0005874">
    <property type="term" value="C:microtubule"/>
    <property type="evidence" value="ECO:0007669"/>
    <property type="project" value="UniProtKB-KW"/>
</dbReference>
<dbReference type="Pfam" id="PF03999">
    <property type="entry name" value="MAP65_ASE1"/>
    <property type="match status" value="1"/>
</dbReference>
<dbReference type="Gene3D" id="1.20.58.1520">
    <property type="match status" value="1"/>
</dbReference>